<name>G0VI90_NAUCA</name>
<dbReference type="EMBL" id="HE576758">
    <property type="protein sequence ID" value="CCC71125.1"/>
    <property type="molecule type" value="Genomic_DNA"/>
</dbReference>
<dbReference type="OrthoDB" id="10041966at2759"/>
<reference evidence="1 2" key="1">
    <citation type="journal article" date="2011" name="Proc. Natl. Acad. Sci. U.S.A.">
        <title>Evolutionary erosion of yeast sex chromosomes by mating-type switching accidents.</title>
        <authorList>
            <person name="Gordon J.L."/>
            <person name="Armisen D."/>
            <person name="Proux-Wera E."/>
            <person name="Oheigeartaigh S.S."/>
            <person name="Byrne K.P."/>
            <person name="Wolfe K.H."/>
        </authorList>
    </citation>
    <scope>NUCLEOTIDE SEQUENCE [LARGE SCALE GENOMIC DNA]</scope>
    <source>
        <strain evidence="2">ATCC 76901 / BCRC 22586 / CBS 4309 / NBRC 1992 / NRRL Y-12630</strain>
    </source>
</reference>
<dbReference type="RefSeq" id="XP_003677477.1">
    <property type="nucleotide sequence ID" value="XM_003677429.1"/>
</dbReference>
<dbReference type="FunCoup" id="G0VI90">
    <property type="interactions" value="53"/>
</dbReference>
<dbReference type="InParanoid" id="G0VI90"/>
<dbReference type="OMA" id="MDMEAMT"/>
<dbReference type="HOGENOM" id="CLU_058668_1_0_1"/>
<reference key="2">
    <citation type="submission" date="2011-08" db="EMBL/GenBank/DDBJ databases">
        <title>Genome sequence of Naumovozyma castellii.</title>
        <authorList>
            <person name="Gordon J.L."/>
            <person name="Armisen D."/>
            <person name="Proux-Wera E."/>
            <person name="OhEigeartaigh S.S."/>
            <person name="Byrne K.P."/>
            <person name="Wolfe K.H."/>
        </authorList>
    </citation>
    <scope>NUCLEOTIDE SEQUENCE</scope>
    <source>
        <strain>Type strain:CBS 4309</strain>
    </source>
</reference>
<protein>
    <recommendedName>
        <fullName evidence="3">Phosphoribulokinase/uridine kinase domain-containing protein</fullName>
    </recommendedName>
</protein>
<dbReference type="STRING" id="1064592.G0VI90"/>
<accession>G0VI90</accession>
<dbReference type="InterPro" id="IPR027417">
    <property type="entry name" value="P-loop_NTPase"/>
</dbReference>
<dbReference type="KEGG" id="ncs:NCAS_0G02380"/>
<dbReference type="GO" id="GO:0034355">
    <property type="term" value="P:NAD+ biosynthetic process via the salvage pathway"/>
    <property type="evidence" value="ECO:0007669"/>
    <property type="project" value="EnsemblFungi"/>
</dbReference>
<dbReference type="eggNOG" id="KOG3308">
    <property type="taxonomic scope" value="Eukaryota"/>
</dbReference>
<sequence>MTNRKVVLVALSGCSSSGKTTIAKLTAGLYPDATLIHEDDFYKHDSEVPVDPKRNIQNWDSPEALNILAFERELEIIKKTGNISQKLIHNNNVDDMKKFQIDPMSLTKLKTKYESIDKSIKVVLVDGFMIYNNPVLTSNFDLKLLIRAPYDVLKARRAARSGYQTLDSFWVDPPYYFDEFVYKSYRDAHAYLFENDDVEGSFKPTKRFNIQLFDNSDDVPITVALDWVCDRIVEVCKENK</sequence>
<evidence type="ECO:0000313" key="2">
    <source>
        <dbReference type="Proteomes" id="UP000001640"/>
    </source>
</evidence>
<dbReference type="PANTHER" id="PTHR10285">
    <property type="entry name" value="URIDINE KINASE"/>
    <property type="match status" value="1"/>
</dbReference>
<dbReference type="GO" id="GO:0050262">
    <property type="term" value="F:ribosylnicotinamide kinase activity"/>
    <property type="evidence" value="ECO:0007669"/>
    <property type="project" value="EnsemblFungi"/>
</dbReference>
<evidence type="ECO:0008006" key="3">
    <source>
        <dbReference type="Google" id="ProtNLM"/>
    </source>
</evidence>
<dbReference type="AlphaFoldDB" id="G0VI90"/>
<dbReference type="Proteomes" id="UP000001640">
    <property type="component" value="Chromosome 7"/>
</dbReference>
<gene>
    <name evidence="1" type="primary">NCAS0G02380</name>
    <name evidence="1" type="ordered locus">NCAS_0G02380</name>
</gene>
<dbReference type="PRINTS" id="PR00988">
    <property type="entry name" value="URIDINKINASE"/>
</dbReference>
<dbReference type="GO" id="GO:0046495">
    <property type="term" value="P:nicotinamide riboside metabolic process"/>
    <property type="evidence" value="ECO:0007669"/>
    <property type="project" value="EnsemblFungi"/>
</dbReference>
<organism evidence="1 2">
    <name type="scientific">Naumovozyma castellii</name>
    <name type="common">Yeast</name>
    <name type="synonym">Saccharomyces castellii</name>
    <dbReference type="NCBI Taxonomy" id="27288"/>
    <lineage>
        <taxon>Eukaryota</taxon>
        <taxon>Fungi</taxon>
        <taxon>Dikarya</taxon>
        <taxon>Ascomycota</taxon>
        <taxon>Saccharomycotina</taxon>
        <taxon>Saccharomycetes</taxon>
        <taxon>Saccharomycetales</taxon>
        <taxon>Saccharomycetaceae</taxon>
        <taxon>Naumovozyma</taxon>
    </lineage>
</organism>
<proteinExistence type="predicted"/>
<dbReference type="CDD" id="cd02024">
    <property type="entry name" value="NRK1"/>
    <property type="match status" value="1"/>
</dbReference>
<evidence type="ECO:0000313" key="1">
    <source>
        <dbReference type="EMBL" id="CCC71125.1"/>
    </source>
</evidence>
<keyword evidence="2" id="KW-1185">Reference proteome</keyword>
<dbReference type="GeneID" id="96904790"/>
<dbReference type="Gene3D" id="3.40.50.300">
    <property type="entry name" value="P-loop containing nucleotide triphosphate hydrolases"/>
    <property type="match status" value="1"/>
</dbReference>
<dbReference type="SUPFAM" id="SSF52540">
    <property type="entry name" value="P-loop containing nucleoside triphosphate hydrolases"/>
    <property type="match status" value="1"/>
</dbReference>